<keyword evidence="3" id="KW-1185">Reference proteome</keyword>
<dbReference type="Gene3D" id="3.40.50.1820">
    <property type="entry name" value="alpha/beta hydrolase"/>
    <property type="match status" value="1"/>
</dbReference>
<dbReference type="PANTHER" id="PTHR43798">
    <property type="entry name" value="MONOACYLGLYCEROL LIPASE"/>
    <property type="match status" value="1"/>
</dbReference>
<dbReference type="PANTHER" id="PTHR43798:SF33">
    <property type="entry name" value="HYDROLASE, PUTATIVE (AFU_ORTHOLOGUE AFUA_2G14860)-RELATED"/>
    <property type="match status" value="1"/>
</dbReference>
<dbReference type="Pfam" id="PF12697">
    <property type="entry name" value="Abhydrolase_6"/>
    <property type="match status" value="1"/>
</dbReference>
<reference evidence="2" key="1">
    <citation type="submission" date="2021-04" db="EMBL/GenBank/DDBJ databases">
        <title>Genome based classification of Actinospica acidithermotolerans sp. nov., an actinobacterium isolated from an Indonesian hot spring.</title>
        <authorList>
            <person name="Kusuma A.B."/>
            <person name="Putra K.E."/>
            <person name="Nafisah S."/>
            <person name="Loh J."/>
            <person name="Nouioui I."/>
            <person name="Goodfellow M."/>
        </authorList>
    </citation>
    <scope>NUCLEOTIDE SEQUENCE</scope>
    <source>
        <strain evidence="2">DSM 45618</strain>
    </source>
</reference>
<dbReference type="SUPFAM" id="SSF53474">
    <property type="entry name" value="alpha/beta-Hydrolases"/>
    <property type="match status" value="1"/>
</dbReference>
<evidence type="ECO:0000313" key="3">
    <source>
        <dbReference type="Proteomes" id="UP000677913"/>
    </source>
</evidence>
<dbReference type="GO" id="GO:0016020">
    <property type="term" value="C:membrane"/>
    <property type="evidence" value="ECO:0007669"/>
    <property type="project" value="TreeGrafter"/>
</dbReference>
<dbReference type="EMBL" id="JAGSXH010000031">
    <property type="protein sequence ID" value="MBS2963662.1"/>
    <property type="molecule type" value="Genomic_DNA"/>
</dbReference>
<protein>
    <submittedName>
        <fullName evidence="2">Alpha/beta hydrolase</fullName>
    </submittedName>
</protein>
<accession>A0A8J7WPS4</accession>
<name>A0A8J7WPS4_9ACTN</name>
<evidence type="ECO:0000313" key="2">
    <source>
        <dbReference type="EMBL" id="MBS2963662.1"/>
    </source>
</evidence>
<evidence type="ECO:0000259" key="1">
    <source>
        <dbReference type="Pfam" id="PF12697"/>
    </source>
</evidence>
<organism evidence="2 3">
    <name type="scientific">Actinocrinis puniceicyclus</name>
    <dbReference type="NCBI Taxonomy" id="977794"/>
    <lineage>
        <taxon>Bacteria</taxon>
        <taxon>Bacillati</taxon>
        <taxon>Actinomycetota</taxon>
        <taxon>Actinomycetes</taxon>
        <taxon>Catenulisporales</taxon>
        <taxon>Actinospicaceae</taxon>
        <taxon>Actinocrinis</taxon>
    </lineage>
</organism>
<dbReference type="InterPro" id="IPR029058">
    <property type="entry name" value="AB_hydrolase_fold"/>
</dbReference>
<dbReference type="InterPro" id="IPR050266">
    <property type="entry name" value="AB_hydrolase_sf"/>
</dbReference>
<dbReference type="GO" id="GO:0016787">
    <property type="term" value="F:hydrolase activity"/>
    <property type="evidence" value="ECO:0007669"/>
    <property type="project" value="UniProtKB-KW"/>
</dbReference>
<dbReference type="AlphaFoldDB" id="A0A8J7WPS4"/>
<gene>
    <name evidence="2" type="ORF">KGA66_11425</name>
</gene>
<dbReference type="InterPro" id="IPR000073">
    <property type="entry name" value="AB_hydrolase_1"/>
</dbReference>
<proteinExistence type="predicted"/>
<feature type="domain" description="AB hydrolase-1" evidence="1">
    <location>
        <begin position="43"/>
        <end position="304"/>
    </location>
</feature>
<dbReference type="Proteomes" id="UP000677913">
    <property type="component" value="Unassembled WGS sequence"/>
</dbReference>
<dbReference type="RefSeq" id="WP_211467563.1">
    <property type="nucleotide sequence ID" value="NZ_JAGSXH010000031.1"/>
</dbReference>
<keyword evidence="2" id="KW-0378">Hydrolase</keyword>
<sequence>MSTPASTVLPRRARRVELAPAGVFGPVAALDARPDAAPRATALLVPGFTGSKEDFLHVLEPLTEAGVRVVAIDQSGQCDTPGVADARPYSLDGPDGEGYGTSVFGSDIRALVRALAAEAGGPVHLLGHSFGGHAVREALLGARLDAGTDTDTDTDTDTRLPLASVTFLDSGPGAVVAKQSRDQLGLLLSVEGKLTLRQIHEFSPVDEHPDPHVSAFLLRRWLANEPASLFAVARRLLSEPDRTDALKALLDAWQLPCLVMTGADEDVWSAQLLRETADRLGARFALIAGAGHSPNTQQPDLVAHALLEFWLG</sequence>
<comment type="caution">
    <text evidence="2">The sequence shown here is derived from an EMBL/GenBank/DDBJ whole genome shotgun (WGS) entry which is preliminary data.</text>
</comment>